<dbReference type="Pfam" id="PF19802">
    <property type="entry name" value="DUF6285"/>
    <property type="match status" value="1"/>
</dbReference>
<evidence type="ECO:0000313" key="2">
    <source>
        <dbReference type="EMBL" id="PCG08215.1"/>
    </source>
</evidence>
<dbReference type="InterPro" id="IPR046252">
    <property type="entry name" value="DUF6285"/>
</dbReference>
<accession>A0A2A4HX05</accession>
<comment type="caution">
    <text evidence="2">The sequence shown here is derived from an EMBL/GenBank/DDBJ whole genome shotgun (WGS) entry which is preliminary data.</text>
</comment>
<protein>
    <submittedName>
        <fullName evidence="2">Protein kinase</fullName>
    </submittedName>
</protein>
<keyword evidence="2" id="KW-0418">Kinase</keyword>
<keyword evidence="2" id="KW-0808">Transferase</keyword>
<keyword evidence="3" id="KW-1185">Reference proteome</keyword>
<proteinExistence type="predicted"/>
<name>A0A2A4HX05_9SPHN</name>
<evidence type="ECO:0000313" key="3">
    <source>
        <dbReference type="Proteomes" id="UP000218784"/>
    </source>
</evidence>
<evidence type="ECO:0000259" key="1">
    <source>
        <dbReference type="Pfam" id="PF19802"/>
    </source>
</evidence>
<dbReference type="RefSeq" id="WP_096613333.1">
    <property type="nucleotide sequence ID" value="NZ_NWVD01000007.1"/>
</dbReference>
<organism evidence="2 3">
    <name type="scientific">Sphingomonas ginsenosidimutans</name>
    <dbReference type="NCBI Taxonomy" id="862134"/>
    <lineage>
        <taxon>Bacteria</taxon>
        <taxon>Pseudomonadati</taxon>
        <taxon>Pseudomonadota</taxon>
        <taxon>Alphaproteobacteria</taxon>
        <taxon>Sphingomonadales</taxon>
        <taxon>Sphingomonadaceae</taxon>
        <taxon>Sphingomonas</taxon>
    </lineage>
</organism>
<dbReference type="AlphaFoldDB" id="A0A2A4HX05"/>
<reference evidence="2 3" key="1">
    <citation type="submission" date="2017-09" db="EMBL/GenBank/DDBJ databases">
        <title>Sphingomonas ginsenosidimutans KACC 14949, whole genome shotgun sequence.</title>
        <authorList>
            <person name="Feng G."/>
            <person name="Zhu H."/>
        </authorList>
    </citation>
    <scope>NUCLEOTIDE SEQUENCE [LARGE SCALE GENOMIC DNA]</scope>
    <source>
        <strain evidence="2 3">KACC 14949</strain>
    </source>
</reference>
<dbReference type="GO" id="GO:0016301">
    <property type="term" value="F:kinase activity"/>
    <property type="evidence" value="ECO:0007669"/>
    <property type="project" value="UniProtKB-KW"/>
</dbReference>
<feature type="domain" description="DUF6285" evidence="1">
    <location>
        <begin position="26"/>
        <end position="110"/>
    </location>
</feature>
<gene>
    <name evidence="2" type="ORF">COA17_14225</name>
</gene>
<sequence>MLTHPTAQALVEGVAAWLPLDGSASPFALRVARNALDIAARDMALGPAADERAARRIAAILGRDDGPRDELDRALVTAIRAGTIAPDDPQLVAHLAASALDHLAIDQPRYLHELDPNLTKR</sequence>
<dbReference type="Proteomes" id="UP000218784">
    <property type="component" value="Unassembled WGS sequence"/>
</dbReference>
<dbReference type="EMBL" id="NWVD01000007">
    <property type="protein sequence ID" value="PCG08215.1"/>
    <property type="molecule type" value="Genomic_DNA"/>
</dbReference>